<evidence type="ECO:0008006" key="3">
    <source>
        <dbReference type="Google" id="ProtNLM"/>
    </source>
</evidence>
<reference evidence="2" key="1">
    <citation type="submission" date="2019-12" db="EMBL/GenBank/DDBJ databases">
        <title>Genome sequencing and annotation of Brassica cretica.</title>
        <authorList>
            <person name="Studholme D.J."/>
            <person name="Sarris P.F."/>
        </authorList>
    </citation>
    <scope>NUCLEOTIDE SEQUENCE</scope>
    <source>
        <strain evidence="2">PFS-102/07</strain>
        <tissue evidence="2">Leaf</tissue>
    </source>
</reference>
<dbReference type="PANTHER" id="PTHR33223:SF6">
    <property type="entry name" value="CCHC-TYPE DOMAIN-CONTAINING PROTEIN"/>
    <property type="match status" value="1"/>
</dbReference>
<dbReference type="AlphaFoldDB" id="A0A8S9LCL4"/>
<accession>A0A8S9LCL4</accession>
<comment type="caution">
    <text evidence="2">The sequence shown here is derived from an EMBL/GenBank/DDBJ whole genome shotgun (WGS) entry which is preliminary data.</text>
</comment>
<gene>
    <name evidence="2" type="ORF">F2Q70_00026445</name>
</gene>
<feature type="region of interest" description="Disordered" evidence="1">
    <location>
        <begin position="358"/>
        <end position="448"/>
    </location>
</feature>
<organism evidence="2">
    <name type="scientific">Brassica cretica</name>
    <name type="common">Mustard</name>
    <dbReference type="NCBI Taxonomy" id="69181"/>
    <lineage>
        <taxon>Eukaryota</taxon>
        <taxon>Viridiplantae</taxon>
        <taxon>Streptophyta</taxon>
        <taxon>Embryophyta</taxon>
        <taxon>Tracheophyta</taxon>
        <taxon>Spermatophyta</taxon>
        <taxon>Magnoliopsida</taxon>
        <taxon>eudicotyledons</taxon>
        <taxon>Gunneridae</taxon>
        <taxon>Pentapetalae</taxon>
        <taxon>rosids</taxon>
        <taxon>malvids</taxon>
        <taxon>Brassicales</taxon>
        <taxon>Brassicaceae</taxon>
        <taxon>Brassiceae</taxon>
        <taxon>Brassica</taxon>
    </lineage>
</organism>
<name>A0A8S9LCL4_BRACR</name>
<evidence type="ECO:0000256" key="1">
    <source>
        <dbReference type="SAM" id="MobiDB-lite"/>
    </source>
</evidence>
<feature type="compositionally biased region" description="Low complexity" evidence="1">
    <location>
        <begin position="373"/>
        <end position="448"/>
    </location>
</feature>
<feature type="compositionally biased region" description="Basic and acidic residues" evidence="1">
    <location>
        <begin position="358"/>
        <end position="367"/>
    </location>
</feature>
<proteinExistence type="predicted"/>
<sequence length="502" mass="55628">MSTRSSKGIWLLLVEPLDLERVIHKSKRAVDTLQAAIGSGDEIPEVIDVAEMNDFHLSREWYIHMSTRSSKGIWLLLVEPLDLERVIHKSKRAVDTLQAAIGSVEIQASIDNIHPASIDTIHLTSIDTVHLASIDTVHRDTVHCDTIHPDTVQRGTVHPDTVHPVENDTTCGEAEKIEVLILKVDENGTLRDEEGRTHNSAGQLINAQGDEIPEVIDVAEMNDFHLSREWYDWVGQDPFQGLPHQDPINHIEELEDLMSRSEQNEVFEYHMLCKIFPYSISGDAFSWFSQLQPGSLTSWEYIERAFLYKFLDETEATREKDKNNKWYRLVESWQIKRKDLIPRQLVDYIMAEGDEHHVSGELSRVEEAGTEVTTSMSTGDTTSTSTDGTTSTSTDGMTSTTTNSRTSMSTDGTTSTSTDGMTSTSTDGKTSTSTDARTSTSTNVTTSTSIVSTTSTSTNVTTSTLIDSTTSTSTNGTTSESITQTIQASIDGDPCFRTRPPI</sequence>
<dbReference type="PANTHER" id="PTHR33223">
    <property type="entry name" value="CCHC-TYPE DOMAIN-CONTAINING PROTEIN"/>
    <property type="match status" value="1"/>
</dbReference>
<dbReference type="EMBL" id="QGKY02000094">
    <property type="protein sequence ID" value="KAF2603821.1"/>
    <property type="molecule type" value="Genomic_DNA"/>
</dbReference>
<evidence type="ECO:0000313" key="2">
    <source>
        <dbReference type="EMBL" id="KAF2603821.1"/>
    </source>
</evidence>
<protein>
    <recommendedName>
        <fullName evidence="3">Retrotransposon gag domain-containing protein</fullName>
    </recommendedName>
</protein>